<dbReference type="GO" id="GO:0052621">
    <property type="term" value="F:diguanylate cyclase activity"/>
    <property type="evidence" value="ECO:0007669"/>
    <property type="project" value="UniProtKB-EC"/>
</dbReference>
<dbReference type="EC" id="2.7.7.65" evidence="2"/>
<dbReference type="GO" id="GO:1902201">
    <property type="term" value="P:negative regulation of bacterial-type flagellum-dependent cell motility"/>
    <property type="evidence" value="ECO:0007669"/>
    <property type="project" value="TreeGrafter"/>
</dbReference>
<organism evidence="2">
    <name type="scientific">Planktothricoides raciborskii GIHE-MW2</name>
    <dbReference type="NCBI Taxonomy" id="2792601"/>
    <lineage>
        <taxon>Bacteria</taxon>
        <taxon>Bacillati</taxon>
        <taxon>Cyanobacteriota</taxon>
        <taxon>Cyanophyceae</taxon>
        <taxon>Oscillatoriophycideae</taxon>
        <taxon>Oscillatoriales</taxon>
        <taxon>Oscillatoriaceae</taxon>
        <taxon>Planktothricoides</taxon>
    </lineage>
</organism>
<keyword evidence="2" id="KW-0548">Nucleotidyltransferase</keyword>
<accession>A0AAU8JB80</accession>
<evidence type="ECO:0000259" key="1">
    <source>
        <dbReference type="PROSITE" id="PS50887"/>
    </source>
</evidence>
<dbReference type="Pfam" id="PF00990">
    <property type="entry name" value="GGDEF"/>
    <property type="match status" value="1"/>
</dbReference>
<protein>
    <submittedName>
        <fullName evidence="2">Diguanylate cyclase</fullName>
        <ecNumber evidence="2">2.7.7.65</ecNumber>
    </submittedName>
</protein>
<feature type="domain" description="GGDEF" evidence="1">
    <location>
        <begin position="208"/>
        <end position="345"/>
    </location>
</feature>
<dbReference type="InterPro" id="IPR050469">
    <property type="entry name" value="Diguanylate_Cyclase"/>
</dbReference>
<dbReference type="FunFam" id="3.30.70.270:FF:000001">
    <property type="entry name" value="Diguanylate cyclase domain protein"/>
    <property type="match status" value="1"/>
</dbReference>
<dbReference type="RefSeq" id="WP_082348689.1">
    <property type="nucleotide sequence ID" value="NZ_CP159837.1"/>
</dbReference>
<dbReference type="PROSITE" id="PS50887">
    <property type="entry name" value="GGDEF"/>
    <property type="match status" value="1"/>
</dbReference>
<dbReference type="CDD" id="cd01949">
    <property type="entry name" value="GGDEF"/>
    <property type="match status" value="1"/>
</dbReference>
<dbReference type="SMART" id="SM00267">
    <property type="entry name" value="GGDEF"/>
    <property type="match status" value="1"/>
</dbReference>
<dbReference type="PANTHER" id="PTHR45138">
    <property type="entry name" value="REGULATORY COMPONENTS OF SENSORY TRANSDUCTION SYSTEM"/>
    <property type="match status" value="1"/>
</dbReference>
<dbReference type="AlphaFoldDB" id="A0AAU8JB80"/>
<dbReference type="SUPFAM" id="SSF55073">
    <property type="entry name" value="Nucleotide cyclase"/>
    <property type="match status" value="1"/>
</dbReference>
<dbReference type="GO" id="GO:0005886">
    <property type="term" value="C:plasma membrane"/>
    <property type="evidence" value="ECO:0007669"/>
    <property type="project" value="TreeGrafter"/>
</dbReference>
<dbReference type="InterPro" id="IPR000160">
    <property type="entry name" value="GGDEF_dom"/>
</dbReference>
<proteinExistence type="predicted"/>
<sequence>MLNIATNLQPINTPNFLNNPEFWTPESTLKELLLYDAQVQWDERGQDVEKKFKDAPLLPGVILMQQGRLMGMISRQRFLEHLSSPYGLELFLKRPIKALYNFAQIELLIYPSSTAIVTAATDAVRRSPAMLLEPIIVELEPQVYRLVDVHQLLYAQGQIHLMTIKLLEKANDRLNRLATLDGLTQVANRRQFDQRLEQEWQRLTRERQPLSLILCDIDYFKAYNDTYGHLAGDDCLQKVVGAVQKAVQRPADLVARYGGEEFAVILPNTPKSGAIKVAENIRSQVQGLHIGHTGSQVSLWVTLSLGIATMIPTSEEVPARLIARADMALYQAKTQGRDRAVFHCE</sequence>
<name>A0AAU8JB80_9CYAN</name>
<dbReference type="InterPro" id="IPR043128">
    <property type="entry name" value="Rev_trsase/Diguanyl_cyclase"/>
</dbReference>
<evidence type="ECO:0000313" key="2">
    <source>
        <dbReference type="EMBL" id="XCM35994.1"/>
    </source>
</evidence>
<dbReference type="NCBIfam" id="TIGR00254">
    <property type="entry name" value="GGDEF"/>
    <property type="match status" value="1"/>
</dbReference>
<dbReference type="EMBL" id="CP159837">
    <property type="protein sequence ID" value="XCM35994.1"/>
    <property type="molecule type" value="Genomic_DNA"/>
</dbReference>
<dbReference type="PANTHER" id="PTHR45138:SF9">
    <property type="entry name" value="DIGUANYLATE CYCLASE DGCM-RELATED"/>
    <property type="match status" value="1"/>
</dbReference>
<dbReference type="InterPro" id="IPR029787">
    <property type="entry name" value="Nucleotide_cyclase"/>
</dbReference>
<reference evidence="2" key="1">
    <citation type="submission" date="2024-07" db="EMBL/GenBank/DDBJ databases">
        <authorList>
            <person name="Kim Y.J."/>
            <person name="Jeong J.Y."/>
        </authorList>
    </citation>
    <scope>NUCLEOTIDE SEQUENCE</scope>
    <source>
        <strain evidence="2">GIHE-MW2</strain>
    </source>
</reference>
<keyword evidence="2" id="KW-0808">Transferase</keyword>
<dbReference type="GO" id="GO:0043709">
    <property type="term" value="P:cell adhesion involved in single-species biofilm formation"/>
    <property type="evidence" value="ECO:0007669"/>
    <property type="project" value="TreeGrafter"/>
</dbReference>
<gene>
    <name evidence="2" type="ORF">ABWT76_004716</name>
</gene>
<dbReference type="Gene3D" id="3.30.70.270">
    <property type="match status" value="1"/>
</dbReference>